<evidence type="ECO:0000256" key="1">
    <source>
        <dbReference type="ARBA" id="ARBA00022729"/>
    </source>
</evidence>
<gene>
    <name evidence="5" type="ORF">IAB00_01395</name>
</gene>
<dbReference type="Pfam" id="PF24568">
    <property type="entry name" value="CC_PcsB"/>
    <property type="match status" value="1"/>
</dbReference>
<reference evidence="5" key="2">
    <citation type="journal article" date="2021" name="PeerJ">
        <title>Extensive microbial diversity within the chicken gut microbiome revealed by metagenomics and culture.</title>
        <authorList>
            <person name="Gilroy R."/>
            <person name="Ravi A."/>
            <person name="Getino M."/>
            <person name="Pursley I."/>
            <person name="Horton D.L."/>
            <person name="Alikhan N.F."/>
            <person name="Baker D."/>
            <person name="Gharbi K."/>
            <person name="Hall N."/>
            <person name="Watson M."/>
            <person name="Adriaenssens E.M."/>
            <person name="Foster-Nyarko E."/>
            <person name="Jarju S."/>
            <person name="Secka A."/>
            <person name="Antonio M."/>
            <person name="Oren A."/>
            <person name="Chaudhuri R.R."/>
            <person name="La Ragione R."/>
            <person name="Hildebrand F."/>
            <person name="Pallen M.J."/>
        </authorList>
    </citation>
    <scope>NUCLEOTIDE SEQUENCE</scope>
    <source>
        <strain evidence="5">2830</strain>
    </source>
</reference>
<dbReference type="PANTHER" id="PTHR21666:SF270">
    <property type="entry name" value="MUREIN HYDROLASE ACTIVATOR ENVC"/>
    <property type="match status" value="1"/>
</dbReference>
<evidence type="ECO:0000313" key="5">
    <source>
        <dbReference type="EMBL" id="HIU09902.1"/>
    </source>
</evidence>
<evidence type="ECO:0000313" key="6">
    <source>
        <dbReference type="Proteomes" id="UP000824124"/>
    </source>
</evidence>
<evidence type="ECO:0000259" key="3">
    <source>
        <dbReference type="Pfam" id="PF01551"/>
    </source>
</evidence>
<dbReference type="PANTHER" id="PTHR21666">
    <property type="entry name" value="PEPTIDASE-RELATED"/>
    <property type="match status" value="1"/>
</dbReference>
<evidence type="ECO:0000256" key="2">
    <source>
        <dbReference type="SAM" id="Coils"/>
    </source>
</evidence>
<keyword evidence="2" id="KW-0175">Coiled coil</keyword>
<proteinExistence type="predicted"/>
<protein>
    <submittedName>
        <fullName evidence="5">Peptidoglycan DD-metalloendopeptidase family protein</fullName>
    </submittedName>
</protein>
<dbReference type="Proteomes" id="UP000824124">
    <property type="component" value="Unassembled WGS sequence"/>
</dbReference>
<sequence length="386" mass="42610">MLKNAKFPIILTCFLLGLMLWHGMVYGTPQQAEADALSDYQEQQRQIENEIALLRQSLSGLKGELSKQQTALANADMKVQQCEDTLAALNRQMSAAKKELEIANTEFSAAQTELARQLEGFQSRLRENYINGDVGLLDVVFDATSMEDFLTRSYYMERMLLYDSNMIDAINAQIDVIKEKRALQETKIANLNTLTAEQTKILAELETARSEQKALVDEAQGDVNEVQAEINQWKKDSDEIAAAIRALQTPNGGVGSGIYAWPLRGYSTITSNYGWRTLRGQRNLHTGIDISAPKGTEIHAVDDGKVIVVKSLTYSYGKYVIVDHGNGISSLYAHMSSIGCSVGDSVKQGDVIGYVGSTGNSTGNHLHLEFRKNGSVVSPWNYVSKP</sequence>
<feature type="domain" description="Peptidoglycan hydrolase PcsB coiled-coil" evidence="4">
    <location>
        <begin position="115"/>
        <end position="180"/>
    </location>
</feature>
<dbReference type="Gene3D" id="6.10.250.3150">
    <property type="match status" value="1"/>
</dbReference>
<feature type="coiled-coil region" evidence="2">
    <location>
        <begin position="37"/>
        <end position="113"/>
    </location>
</feature>
<dbReference type="Gene3D" id="2.70.70.10">
    <property type="entry name" value="Glucose Permease (Domain IIA)"/>
    <property type="match status" value="1"/>
</dbReference>
<keyword evidence="1" id="KW-0732">Signal</keyword>
<dbReference type="InterPro" id="IPR016047">
    <property type="entry name" value="M23ase_b-sheet_dom"/>
</dbReference>
<reference evidence="5" key="1">
    <citation type="submission" date="2020-10" db="EMBL/GenBank/DDBJ databases">
        <authorList>
            <person name="Gilroy R."/>
        </authorList>
    </citation>
    <scope>NUCLEOTIDE SEQUENCE</scope>
    <source>
        <strain evidence="5">2830</strain>
    </source>
</reference>
<dbReference type="AlphaFoldDB" id="A0A9D1KXB3"/>
<dbReference type="GO" id="GO:0004222">
    <property type="term" value="F:metalloendopeptidase activity"/>
    <property type="evidence" value="ECO:0007669"/>
    <property type="project" value="TreeGrafter"/>
</dbReference>
<evidence type="ECO:0000259" key="4">
    <source>
        <dbReference type="Pfam" id="PF24568"/>
    </source>
</evidence>
<dbReference type="CDD" id="cd12797">
    <property type="entry name" value="M23_peptidase"/>
    <property type="match status" value="1"/>
</dbReference>
<organism evidence="5 6">
    <name type="scientific">Candidatus Avidehalobacter gallistercoris</name>
    <dbReference type="NCBI Taxonomy" id="2840694"/>
    <lineage>
        <taxon>Bacteria</taxon>
        <taxon>Bacillati</taxon>
        <taxon>Bacillota</taxon>
        <taxon>Clostridia</taxon>
        <taxon>Eubacteriales</taxon>
        <taxon>Peptococcaceae</taxon>
        <taxon>Peptococcaceae incertae sedis</taxon>
        <taxon>Candidatus Avidehalobacter</taxon>
    </lineage>
</organism>
<feature type="domain" description="M23ase beta-sheet core" evidence="3">
    <location>
        <begin position="284"/>
        <end position="379"/>
    </location>
</feature>
<dbReference type="EMBL" id="DVMH01000009">
    <property type="protein sequence ID" value="HIU09902.1"/>
    <property type="molecule type" value="Genomic_DNA"/>
</dbReference>
<accession>A0A9D1KXB3</accession>
<dbReference type="Pfam" id="PF01551">
    <property type="entry name" value="Peptidase_M23"/>
    <property type="match status" value="1"/>
</dbReference>
<dbReference type="InterPro" id="IPR050570">
    <property type="entry name" value="Cell_wall_metabolism_enzyme"/>
</dbReference>
<name>A0A9D1KXB3_9FIRM</name>
<dbReference type="SUPFAM" id="SSF51261">
    <property type="entry name" value="Duplicated hybrid motif"/>
    <property type="match status" value="1"/>
</dbReference>
<comment type="caution">
    <text evidence="5">The sequence shown here is derived from an EMBL/GenBank/DDBJ whole genome shotgun (WGS) entry which is preliminary data.</text>
</comment>
<dbReference type="InterPro" id="IPR057309">
    <property type="entry name" value="PcsB_CC"/>
</dbReference>
<dbReference type="InterPro" id="IPR011055">
    <property type="entry name" value="Dup_hybrid_motif"/>
</dbReference>
<feature type="coiled-coil region" evidence="2">
    <location>
        <begin position="191"/>
        <end position="243"/>
    </location>
</feature>